<name>A0ACC2SDB1_9FUNG</name>
<evidence type="ECO:0000313" key="1">
    <source>
        <dbReference type="EMBL" id="KAJ9060137.1"/>
    </source>
</evidence>
<evidence type="ECO:0000313" key="2">
    <source>
        <dbReference type="Proteomes" id="UP001165960"/>
    </source>
</evidence>
<feature type="non-terminal residue" evidence="1">
    <location>
        <position position="1"/>
    </location>
</feature>
<protein>
    <submittedName>
        <fullName evidence="1">Uncharacterized protein</fullName>
    </submittedName>
</protein>
<proteinExistence type="predicted"/>
<dbReference type="EMBL" id="QTSX02005249">
    <property type="protein sequence ID" value="KAJ9060137.1"/>
    <property type="molecule type" value="Genomic_DNA"/>
</dbReference>
<reference evidence="1" key="1">
    <citation type="submission" date="2022-04" db="EMBL/GenBank/DDBJ databases">
        <title>Genome of the entomopathogenic fungus Entomophthora muscae.</title>
        <authorList>
            <person name="Elya C."/>
            <person name="Lovett B.R."/>
            <person name="Lee E."/>
            <person name="Macias A.M."/>
            <person name="Hajek A.E."/>
            <person name="De Bivort B.L."/>
            <person name="Kasson M.T."/>
            <person name="De Fine Licht H.H."/>
            <person name="Stajich J.E."/>
        </authorList>
    </citation>
    <scope>NUCLEOTIDE SEQUENCE</scope>
    <source>
        <strain evidence="1">Berkeley</strain>
    </source>
</reference>
<accession>A0ACC2SDB1</accession>
<gene>
    <name evidence="1" type="ORF">DSO57_1034093</name>
</gene>
<organism evidence="1 2">
    <name type="scientific">Entomophthora muscae</name>
    <dbReference type="NCBI Taxonomy" id="34485"/>
    <lineage>
        <taxon>Eukaryota</taxon>
        <taxon>Fungi</taxon>
        <taxon>Fungi incertae sedis</taxon>
        <taxon>Zoopagomycota</taxon>
        <taxon>Entomophthoromycotina</taxon>
        <taxon>Entomophthoromycetes</taxon>
        <taxon>Entomophthorales</taxon>
        <taxon>Entomophthoraceae</taxon>
        <taxon>Entomophthora</taxon>
    </lineage>
</organism>
<comment type="caution">
    <text evidence="1">The sequence shown here is derived from an EMBL/GenBank/DDBJ whole genome shotgun (WGS) entry which is preliminary data.</text>
</comment>
<keyword evidence="2" id="KW-1185">Reference proteome</keyword>
<sequence length="124" mass="13639">LPTPPPEGIPAKYPNILGAIVNIKATNCYQDAQTGENVAASQSYTQVVIFVEQVVALQDKIAILHLHINKPRQYSSSYDKKGKKNDDEESEEGEGCCPGLKDQPCVYFSCHSSYQNLAGLPQER</sequence>
<dbReference type="Proteomes" id="UP001165960">
    <property type="component" value="Unassembled WGS sequence"/>
</dbReference>